<dbReference type="OrthoDB" id="1935865at2759"/>
<comment type="caution">
    <text evidence="2">The sequence shown here is derived from an EMBL/GenBank/DDBJ whole genome shotgun (WGS) entry which is preliminary data.</text>
</comment>
<dbReference type="EMBL" id="QJKJ01007678">
    <property type="protein sequence ID" value="RDX82264.1"/>
    <property type="molecule type" value="Genomic_DNA"/>
</dbReference>
<name>A0A371FVC0_MUCPR</name>
<dbReference type="AlphaFoldDB" id="A0A371FVC0"/>
<keyword evidence="3" id="KW-1185">Reference proteome</keyword>
<feature type="region of interest" description="Disordered" evidence="1">
    <location>
        <begin position="1"/>
        <end position="31"/>
    </location>
</feature>
<evidence type="ECO:0000313" key="3">
    <source>
        <dbReference type="Proteomes" id="UP000257109"/>
    </source>
</evidence>
<evidence type="ECO:0000256" key="1">
    <source>
        <dbReference type="SAM" id="MobiDB-lite"/>
    </source>
</evidence>
<accession>A0A371FVC0</accession>
<reference evidence="2" key="1">
    <citation type="submission" date="2018-05" db="EMBL/GenBank/DDBJ databases">
        <title>Draft genome of Mucuna pruriens seed.</title>
        <authorList>
            <person name="Nnadi N.E."/>
            <person name="Vos R."/>
            <person name="Hasami M.H."/>
            <person name="Devisetty U.K."/>
            <person name="Aguiy J.C."/>
        </authorList>
    </citation>
    <scope>NUCLEOTIDE SEQUENCE [LARGE SCALE GENOMIC DNA]</scope>
    <source>
        <strain evidence="2">JCA_2017</strain>
    </source>
</reference>
<sequence length="149" mass="16754">GHFANECYNNKGKQKKEDETQMTQGDSDDSDSDHALLVYISKRKLILKAPLSNNRTELLKLEFKVVKVVVLQLLSLSLLKKKEMVHGFPSIKSPKELCERSSFKSNIPATKALEVVYLDVFGPMESILLGGITTLFPLLMTFQGSYVFI</sequence>
<gene>
    <name evidence="2" type="ORF">CR513_36968</name>
</gene>
<organism evidence="2 3">
    <name type="scientific">Mucuna pruriens</name>
    <name type="common">Velvet bean</name>
    <name type="synonym">Dolichos pruriens</name>
    <dbReference type="NCBI Taxonomy" id="157652"/>
    <lineage>
        <taxon>Eukaryota</taxon>
        <taxon>Viridiplantae</taxon>
        <taxon>Streptophyta</taxon>
        <taxon>Embryophyta</taxon>
        <taxon>Tracheophyta</taxon>
        <taxon>Spermatophyta</taxon>
        <taxon>Magnoliopsida</taxon>
        <taxon>eudicotyledons</taxon>
        <taxon>Gunneridae</taxon>
        <taxon>Pentapetalae</taxon>
        <taxon>rosids</taxon>
        <taxon>fabids</taxon>
        <taxon>Fabales</taxon>
        <taxon>Fabaceae</taxon>
        <taxon>Papilionoideae</taxon>
        <taxon>50 kb inversion clade</taxon>
        <taxon>NPAAA clade</taxon>
        <taxon>indigoferoid/millettioid clade</taxon>
        <taxon>Phaseoleae</taxon>
        <taxon>Mucuna</taxon>
    </lineage>
</organism>
<dbReference type="Proteomes" id="UP000257109">
    <property type="component" value="Unassembled WGS sequence"/>
</dbReference>
<evidence type="ECO:0000313" key="2">
    <source>
        <dbReference type="EMBL" id="RDX82264.1"/>
    </source>
</evidence>
<feature type="non-terminal residue" evidence="2">
    <location>
        <position position="1"/>
    </location>
</feature>
<protein>
    <submittedName>
        <fullName evidence="2">Uncharacterized protein</fullName>
    </submittedName>
</protein>
<proteinExistence type="predicted"/>